<feature type="domain" description="GAF" evidence="2">
    <location>
        <begin position="29"/>
        <end position="177"/>
    </location>
</feature>
<evidence type="ECO:0000313" key="4">
    <source>
        <dbReference type="EMBL" id="SUE14653.1"/>
    </source>
</evidence>
<dbReference type="Proteomes" id="UP000254569">
    <property type="component" value="Unassembled WGS sequence"/>
</dbReference>
<keyword evidence="1 4" id="KW-0378">Hydrolase</keyword>
<protein>
    <submittedName>
        <fullName evidence="4">Anti-sigma factor RsbU</fullName>
        <ecNumber evidence="4">3.1.3.3</ecNumber>
    </submittedName>
</protein>
<evidence type="ECO:0000259" key="3">
    <source>
        <dbReference type="SMART" id="SM00331"/>
    </source>
</evidence>
<dbReference type="EC" id="3.1.3.3" evidence="4"/>
<keyword evidence="5" id="KW-1185">Reference proteome</keyword>
<organism evidence="4 5">
    <name type="scientific">Rhodococcus gordoniae</name>
    <dbReference type="NCBI Taxonomy" id="223392"/>
    <lineage>
        <taxon>Bacteria</taxon>
        <taxon>Bacillati</taxon>
        <taxon>Actinomycetota</taxon>
        <taxon>Actinomycetes</taxon>
        <taxon>Mycobacteriales</taxon>
        <taxon>Nocardiaceae</taxon>
        <taxon>Rhodococcus</taxon>
    </lineage>
</organism>
<dbReference type="PANTHER" id="PTHR43156:SF2">
    <property type="entry name" value="STAGE II SPORULATION PROTEIN E"/>
    <property type="match status" value="1"/>
</dbReference>
<dbReference type="SMART" id="SM00331">
    <property type="entry name" value="PP2C_SIG"/>
    <property type="match status" value="1"/>
</dbReference>
<proteinExistence type="predicted"/>
<dbReference type="InterPro" id="IPR052016">
    <property type="entry name" value="Bact_Sigma-Reg"/>
</dbReference>
<dbReference type="SUPFAM" id="SSF81606">
    <property type="entry name" value="PP2C-like"/>
    <property type="match status" value="1"/>
</dbReference>
<dbReference type="SMART" id="SM00065">
    <property type="entry name" value="GAF"/>
    <property type="match status" value="1"/>
</dbReference>
<evidence type="ECO:0000313" key="5">
    <source>
        <dbReference type="Proteomes" id="UP000254569"/>
    </source>
</evidence>
<dbReference type="InterPro" id="IPR001932">
    <property type="entry name" value="PPM-type_phosphatase-like_dom"/>
</dbReference>
<dbReference type="Pfam" id="PF07228">
    <property type="entry name" value="SpoIIE"/>
    <property type="match status" value="1"/>
</dbReference>
<dbReference type="Gene3D" id="3.60.40.10">
    <property type="entry name" value="PPM-type phosphatase domain"/>
    <property type="match status" value="1"/>
</dbReference>
<gene>
    <name evidence="4" type="primary">rsbU</name>
    <name evidence="4" type="ORF">NCTC13296_01501</name>
</gene>
<dbReference type="SUPFAM" id="SSF55781">
    <property type="entry name" value="GAF domain-like"/>
    <property type="match status" value="1"/>
</dbReference>
<dbReference type="Pfam" id="PF01590">
    <property type="entry name" value="GAF"/>
    <property type="match status" value="1"/>
</dbReference>
<dbReference type="InterPro" id="IPR036457">
    <property type="entry name" value="PPM-type-like_dom_sf"/>
</dbReference>
<sequence length="413" mass="44824">MTAEASLLPEHLENERMRDVELLELLDTPHEERFDKITRIACRVFGVPMASLSLMDRDRQWFKSILGLELSDVPRERTVCRTTIARAYAQPEDPVLVLPDAASDPAFADIPGIGGKGGIRFYAGYPLYGPNGHPVGTFCIYDTEERNLDADQLDTFAELAEWAQRELDRADELDRAAEIQNQLLPRPLPDLPGYEMATICLPAFMVGGDFYDHYRLRDGIVITVADVMGKGLGAAILSSAVRSSMRGVARVLERFGTRPVGVLDTGMTLTVGAEHLADDFEHTGTFVTSFLAALEFSTGDIDYADAGHGLAAIRRADGTVEPLTSGGGPPLGIFSATTWRSEAARLDAGDMLVICSDGLLDLLDEQSDPAALCRFVADRADPEELVAAARALAESNPPLDDVTVVALRRETAS</sequence>
<dbReference type="AlphaFoldDB" id="A0A379LZ82"/>
<dbReference type="InterPro" id="IPR029016">
    <property type="entry name" value="GAF-like_dom_sf"/>
</dbReference>
<evidence type="ECO:0000259" key="2">
    <source>
        <dbReference type="SMART" id="SM00065"/>
    </source>
</evidence>
<dbReference type="RefSeq" id="WP_064065040.1">
    <property type="nucleotide sequence ID" value="NZ_LPZN01000051.1"/>
</dbReference>
<reference evidence="4 5" key="1">
    <citation type="submission" date="2018-06" db="EMBL/GenBank/DDBJ databases">
        <authorList>
            <consortium name="Pathogen Informatics"/>
            <person name="Doyle S."/>
        </authorList>
    </citation>
    <scope>NUCLEOTIDE SEQUENCE [LARGE SCALE GENOMIC DNA]</scope>
    <source>
        <strain evidence="4 5">NCTC13296</strain>
    </source>
</reference>
<dbReference type="EMBL" id="UGVI01000001">
    <property type="protein sequence ID" value="SUE14653.1"/>
    <property type="molecule type" value="Genomic_DNA"/>
</dbReference>
<dbReference type="Gene3D" id="3.30.450.40">
    <property type="match status" value="1"/>
</dbReference>
<dbReference type="GO" id="GO:0016791">
    <property type="term" value="F:phosphatase activity"/>
    <property type="evidence" value="ECO:0007669"/>
    <property type="project" value="TreeGrafter"/>
</dbReference>
<dbReference type="OrthoDB" id="9151676at2"/>
<accession>A0A379LZ82</accession>
<feature type="domain" description="PPM-type phosphatase" evidence="3">
    <location>
        <begin position="191"/>
        <end position="409"/>
    </location>
</feature>
<evidence type="ECO:0000256" key="1">
    <source>
        <dbReference type="ARBA" id="ARBA00022801"/>
    </source>
</evidence>
<name>A0A379LZ82_9NOCA</name>
<dbReference type="PANTHER" id="PTHR43156">
    <property type="entry name" value="STAGE II SPORULATION PROTEIN E-RELATED"/>
    <property type="match status" value="1"/>
</dbReference>
<dbReference type="InterPro" id="IPR003018">
    <property type="entry name" value="GAF"/>
</dbReference>